<dbReference type="PANTHER" id="PTHR45656">
    <property type="entry name" value="PROTEIN CBR-CLEC-78"/>
    <property type="match status" value="1"/>
</dbReference>
<organism evidence="7 8">
    <name type="scientific">Araneus ventricosus</name>
    <name type="common">Orbweaver spider</name>
    <name type="synonym">Epeira ventricosa</name>
    <dbReference type="NCBI Taxonomy" id="182803"/>
    <lineage>
        <taxon>Eukaryota</taxon>
        <taxon>Metazoa</taxon>
        <taxon>Ecdysozoa</taxon>
        <taxon>Arthropoda</taxon>
        <taxon>Chelicerata</taxon>
        <taxon>Arachnida</taxon>
        <taxon>Araneae</taxon>
        <taxon>Araneomorphae</taxon>
        <taxon>Entelegynae</taxon>
        <taxon>Araneoidea</taxon>
        <taxon>Araneidae</taxon>
        <taxon>Araneus</taxon>
    </lineage>
</organism>
<dbReference type="EMBL" id="BGPR01014522">
    <property type="protein sequence ID" value="GBN65548.1"/>
    <property type="molecule type" value="Genomic_DNA"/>
</dbReference>
<gene>
    <name evidence="6" type="ORF">AVEN_199405_1</name>
    <name evidence="7" type="ORF">AVEN_264087_1</name>
</gene>
<protein>
    <recommendedName>
        <fullName evidence="5">Sushi domain-containing protein</fullName>
    </recommendedName>
</protein>
<keyword evidence="2" id="KW-0677">Repeat</keyword>
<dbReference type="InterPro" id="IPR051277">
    <property type="entry name" value="SEZ6_CSMD_C4BPB_Regulators"/>
</dbReference>
<reference evidence="7 8" key="1">
    <citation type="journal article" date="2019" name="Sci. Rep.">
        <title>Orb-weaving spider Araneus ventricosus genome elucidates the spidroin gene catalogue.</title>
        <authorList>
            <person name="Kono N."/>
            <person name="Nakamura H."/>
            <person name="Ohtoshi R."/>
            <person name="Moran D.A.P."/>
            <person name="Shinohara A."/>
            <person name="Yoshida Y."/>
            <person name="Fujiwara M."/>
            <person name="Mori M."/>
            <person name="Tomita M."/>
            <person name="Arakawa K."/>
        </authorList>
    </citation>
    <scope>NUCLEOTIDE SEQUENCE [LARGE SCALE GENOMIC DNA]</scope>
</reference>
<evidence type="ECO:0000256" key="3">
    <source>
        <dbReference type="ARBA" id="ARBA00023157"/>
    </source>
</evidence>
<dbReference type="Pfam" id="PF00084">
    <property type="entry name" value="Sushi"/>
    <property type="match status" value="2"/>
</dbReference>
<comment type="caution">
    <text evidence="7">The sequence shown here is derived from an EMBL/GenBank/DDBJ whole genome shotgun (WGS) entry which is preliminary data.</text>
</comment>
<keyword evidence="1" id="KW-0732">Signal</keyword>
<keyword evidence="3" id="KW-1015">Disulfide bond</keyword>
<keyword evidence="8" id="KW-1185">Reference proteome</keyword>
<evidence type="ECO:0000313" key="8">
    <source>
        <dbReference type="Proteomes" id="UP000499080"/>
    </source>
</evidence>
<dbReference type="AlphaFoldDB" id="A0A4Y2QSR9"/>
<evidence type="ECO:0000256" key="1">
    <source>
        <dbReference type="ARBA" id="ARBA00022729"/>
    </source>
</evidence>
<evidence type="ECO:0000256" key="2">
    <source>
        <dbReference type="ARBA" id="ARBA00022737"/>
    </source>
</evidence>
<dbReference type="InterPro" id="IPR035976">
    <property type="entry name" value="Sushi/SCR/CCP_sf"/>
</dbReference>
<feature type="domain" description="Sushi" evidence="5">
    <location>
        <begin position="83"/>
        <end position="151"/>
    </location>
</feature>
<accession>A0A4Y2QSR9</accession>
<dbReference type="SUPFAM" id="SSF57535">
    <property type="entry name" value="Complement control module/SCR domain"/>
    <property type="match status" value="2"/>
</dbReference>
<feature type="domain" description="Sushi" evidence="5">
    <location>
        <begin position="16"/>
        <end position="82"/>
    </location>
</feature>
<dbReference type="PANTHER" id="PTHR45656:SF4">
    <property type="entry name" value="PROTEIN CBR-CLEC-78"/>
    <property type="match status" value="1"/>
</dbReference>
<keyword evidence="4" id="KW-0768">Sushi</keyword>
<dbReference type="EMBL" id="BGPR01014671">
    <property type="protein sequence ID" value="GBN66195.1"/>
    <property type="molecule type" value="Genomic_DNA"/>
</dbReference>
<proteinExistence type="predicted"/>
<dbReference type="SMART" id="SM00032">
    <property type="entry name" value="CCP"/>
    <property type="match status" value="2"/>
</dbReference>
<name>A0A4Y2QSR9_ARAVE</name>
<evidence type="ECO:0000313" key="6">
    <source>
        <dbReference type="EMBL" id="GBN65548.1"/>
    </source>
</evidence>
<sequence>MTDSAFPITPTEPTTFYCPFPTKEQIPNGRYFYRAPEHTNWKMAPENYPLRFRCSRGFVKKGAVTSVCRDSRWTRSIPKCLAMKCTDPPALLNGSYTLDNGENHPLTIGTKVIYTCDPGYHLHNFADSVTCTLNWDDNDVFWNGTTPGCIFK</sequence>
<dbReference type="Gene3D" id="2.10.70.10">
    <property type="entry name" value="Complement Module, domain 1"/>
    <property type="match status" value="2"/>
</dbReference>
<dbReference type="CDD" id="cd00033">
    <property type="entry name" value="CCP"/>
    <property type="match status" value="2"/>
</dbReference>
<dbReference type="Proteomes" id="UP000499080">
    <property type="component" value="Unassembled WGS sequence"/>
</dbReference>
<evidence type="ECO:0000313" key="7">
    <source>
        <dbReference type="EMBL" id="GBN66195.1"/>
    </source>
</evidence>
<dbReference type="InterPro" id="IPR000436">
    <property type="entry name" value="Sushi_SCR_CCP_dom"/>
</dbReference>
<evidence type="ECO:0000256" key="4">
    <source>
        <dbReference type="PROSITE-ProRule" id="PRU00302"/>
    </source>
</evidence>
<dbReference type="PROSITE" id="PS50923">
    <property type="entry name" value="SUSHI"/>
    <property type="match status" value="2"/>
</dbReference>
<dbReference type="OrthoDB" id="6127264at2759"/>
<comment type="caution">
    <text evidence="4">Lacks conserved residue(s) required for the propagation of feature annotation.</text>
</comment>
<evidence type="ECO:0000259" key="5">
    <source>
        <dbReference type="PROSITE" id="PS50923"/>
    </source>
</evidence>